<sequence length="362" mass="38310">MSSTHRNEVSREQVLAYRVAAHGFDRSSPAPGVLVMGVQDTPTGSARQALAARGASPDALELVWSFRGAPHLHRRADLPALAAALWPVDDADATARINTSVIKEGARLGVEAFRVTAEAFREVVTAPMAKGEVSTAVSASVPESLTYWCVPCGAQHISGLLFQQAGIFGGIGIRPEGGKTVLAPLRERFPVPVAASGTTELVRAYLRFLGPATPVEVAKYLGTRPTVVKSVWPDDLAEVRLEGNKAWLPASDLDALLSAKSQGLVRLLPPGDPFLQARDRGLVVPDRSREKEIWRAIGGPGALLAGSEIAGTWRAKAAGRKLDVTVTPFAPLPLAVRRKMDAEAAAVASARGASEARLHIAQ</sequence>
<protein>
    <submittedName>
        <fullName evidence="1">DNA glycosylase AlkZ-like family protein</fullName>
    </submittedName>
</protein>
<dbReference type="PANTHER" id="PTHR38479">
    <property type="entry name" value="LMO0824 PROTEIN"/>
    <property type="match status" value="1"/>
</dbReference>
<evidence type="ECO:0000313" key="1">
    <source>
        <dbReference type="EMBL" id="MFF3341217.1"/>
    </source>
</evidence>
<comment type="caution">
    <text evidence="1">The sequence shown here is derived from an EMBL/GenBank/DDBJ whole genome shotgun (WGS) entry which is preliminary data.</text>
</comment>
<gene>
    <name evidence="1" type="ORF">ACFYWW_21145</name>
</gene>
<organism evidence="1 2">
    <name type="scientific">Streptomyces flavidovirens</name>
    <dbReference type="NCBI Taxonomy" id="67298"/>
    <lineage>
        <taxon>Bacteria</taxon>
        <taxon>Bacillati</taxon>
        <taxon>Actinomycetota</taxon>
        <taxon>Actinomycetes</taxon>
        <taxon>Kitasatosporales</taxon>
        <taxon>Streptomycetaceae</taxon>
        <taxon>Streptomyces</taxon>
    </lineage>
</organism>
<dbReference type="PANTHER" id="PTHR38479:SF2">
    <property type="entry name" value="WINGED HELIX DNA-BINDING DOMAIN-CONTAINING PROTEIN"/>
    <property type="match status" value="1"/>
</dbReference>
<dbReference type="Proteomes" id="UP001601976">
    <property type="component" value="Unassembled WGS sequence"/>
</dbReference>
<accession>A0ABW6RJ52</accession>
<dbReference type="RefSeq" id="WP_387896431.1">
    <property type="nucleotide sequence ID" value="NZ_JBIAPK010000006.1"/>
</dbReference>
<proteinExistence type="predicted"/>
<dbReference type="EMBL" id="JBIAPK010000006">
    <property type="protein sequence ID" value="MFF3341217.1"/>
    <property type="molecule type" value="Genomic_DNA"/>
</dbReference>
<dbReference type="InterPro" id="IPR009351">
    <property type="entry name" value="AlkZ-like"/>
</dbReference>
<reference evidence="1 2" key="1">
    <citation type="submission" date="2024-10" db="EMBL/GenBank/DDBJ databases">
        <title>The Natural Products Discovery Center: Release of the First 8490 Sequenced Strains for Exploring Actinobacteria Biosynthetic Diversity.</title>
        <authorList>
            <person name="Kalkreuter E."/>
            <person name="Kautsar S.A."/>
            <person name="Yang D."/>
            <person name="Bader C.D."/>
            <person name="Teijaro C.N."/>
            <person name="Fluegel L."/>
            <person name="Davis C.M."/>
            <person name="Simpson J.R."/>
            <person name="Lauterbach L."/>
            <person name="Steele A.D."/>
            <person name="Gui C."/>
            <person name="Meng S."/>
            <person name="Li G."/>
            <person name="Viehrig K."/>
            <person name="Ye F."/>
            <person name="Su P."/>
            <person name="Kiefer A.F."/>
            <person name="Nichols A."/>
            <person name="Cepeda A.J."/>
            <person name="Yan W."/>
            <person name="Fan B."/>
            <person name="Jiang Y."/>
            <person name="Adhikari A."/>
            <person name="Zheng C.-J."/>
            <person name="Schuster L."/>
            <person name="Cowan T.M."/>
            <person name="Smanski M.J."/>
            <person name="Chevrette M.G."/>
            <person name="De Carvalho L.P.S."/>
            <person name="Shen B."/>
        </authorList>
    </citation>
    <scope>NUCLEOTIDE SEQUENCE [LARGE SCALE GENOMIC DNA]</scope>
    <source>
        <strain evidence="1 2">NPDC003029</strain>
    </source>
</reference>
<name>A0ABW6RJ52_9ACTN</name>
<dbReference type="Pfam" id="PF06224">
    <property type="entry name" value="AlkZ-like"/>
    <property type="match status" value="1"/>
</dbReference>
<evidence type="ECO:0000313" key="2">
    <source>
        <dbReference type="Proteomes" id="UP001601976"/>
    </source>
</evidence>
<keyword evidence="2" id="KW-1185">Reference proteome</keyword>